<name>W2GM00_PHYNI</name>
<organism evidence="1">
    <name type="scientific">Phytophthora nicotianae</name>
    <name type="common">Potato buckeye rot agent</name>
    <name type="synonym">Phytophthora parasitica</name>
    <dbReference type="NCBI Taxonomy" id="4792"/>
    <lineage>
        <taxon>Eukaryota</taxon>
        <taxon>Sar</taxon>
        <taxon>Stramenopiles</taxon>
        <taxon>Oomycota</taxon>
        <taxon>Peronosporomycetes</taxon>
        <taxon>Peronosporales</taxon>
        <taxon>Peronosporaceae</taxon>
        <taxon>Phytophthora</taxon>
    </lineage>
</organism>
<protein>
    <submittedName>
        <fullName evidence="1">Uncharacterized protein</fullName>
    </submittedName>
</protein>
<proteinExistence type="predicted"/>
<dbReference type="VEuPathDB" id="FungiDB:PPTG_13359"/>
<dbReference type="AlphaFoldDB" id="W2GM00"/>
<accession>W2GM00</accession>
<dbReference type="EMBL" id="KI686903">
    <property type="protein sequence ID" value="ETK84043.1"/>
    <property type="molecule type" value="Genomic_DNA"/>
</dbReference>
<dbReference type="Proteomes" id="UP000053236">
    <property type="component" value="Unassembled WGS sequence"/>
</dbReference>
<gene>
    <name evidence="1" type="ORF">L915_10937</name>
</gene>
<sequence length="164" mass="18692">MQTLIYNAYQSHQLFEAHQILSDAERCSSYTSYQDYKQKLPSFRSFCRDAVKCLASATPLPVIFADPPPAEECGGENITNSTSLSFRYKKREQFNSNPTLKQLRLSKAHNHLLVPIEGENVQLSCVMCCTLNHDSENAEHSRKGFQTRYMQVHGTALSYPPLER</sequence>
<evidence type="ECO:0000313" key="1">
    <source>
        <dbReference type="EMBL" id="ETK84043.1"/>
    </source>
</evidence>
<reference evidence="1" key="1">
    <citation type="submission" date="2013-11" db="EMBL/GenBank/DDBJ databases">
        <title>The Genome Sequence of Phytophthora parasitica CJ02B3.</title>
        <authorList>
            <consortium name="The Broad Institute Genomics Platform"/>
            <person name="Russ C."/>
            <person name="Tyler B."/>
            <person name="Panabieres F."/>
            <person name="Shan W."/>
            <person name="Tripathy S."/>
            <person name="Grunwald N."/>
            <person name="Machado M."/>
            <person name="Johnson C.S."/>
            <person name="Arredondo F."/>
            <person name="Hong C."/>
            <person name="Coffey M."/>
            <person name="Young S.K."/>
            <person name="Zeng Q."/>
            <person name="Gargeya S."/>
            <person name="Fitzgerald M."/>
            <person name="Abouelleil A."/>
            <person name="Alvarado L."/>
            <person name="Chapman S.B."/>
            <person name="Gainer-Dewar J."/>
            <person name="Goldberg J."/>
            <person name="Griggs A."/>
            <person name="Gujja S."/>
            <person name="Hansen M."/>
            <person name="Howarth C."/>
            <person name="Imamovic A."/>
            <person name="Ireland A."/>
            <person name="Larimer J."/>
            <person name="McCowan C."/>
            <person name="Murphy C."/>
            <person name="Pearson M."/>
            <person name="Poon T.W."/>
            <person name="Priest M."/>
            <person name="Roberts A."/>
            <person name="Saif S."/>
            <person name="Shea T."/>
            <person name="Sykes S."/>
            <person name="Wortman J."/>
            <person name="Nusbaum C."/>
            <person name="Birren B."/>
        </authorList>
    </citation>
    <scope>NUCLEOTIDE SEQUENCE [LARGE SCALE GENOMIC DNA]</scope>
    <source>
        <strain evidence="1">CJ02B3</strain>
    </source>
</reference>